<dbReference type="Gene3D" id="1.10.540.10">
    <property type="entry name" value="Acyl-CoA dehydrogenase/oxidase, N-terminal domain"/>
    <property type="match status" value="1"/>
</dbReference>
<name>A0AAW9QR64_9BURK</name>
<keyword evidence="4" id="KW-0274">FAD</keyword>
<dbReference type="Proteomes" id="UP001336250">
    <property type="component" value="Unassembled WGS sequence"/>
</dbReference>
<comment type="cofactor">
    <cofactor evidence="1">
        <name>FAD</name>
        <dbReference type="ChEBI" id="CHEBI:57692"/>
    </cofactor>
</comment>
<dbReference type="PANTHER" id="PTHR43884">
    <property type="entry name" value="ACYL-COA DEHYDROGENASE"/>
    <property type="match status" value="1"/>
</dbReference>
<evidence type="ECO:0000256" key="4">
    <source>
        <dbReference type="ARBA" id="ARBA00022827"/>
    </source>
</evidence>
<dbReference type="GO" id="GO:0050660">
    <property type="term" value="F:flavin adenine dinucleotide binding"/>
    <property type="evidence" value="ECO:0007669"/>
    <property type="project" value="InterPro"/>
</dbReference>
<sequence>MTEPDDDTARLLADAAQDFLRNAHDRERLRAVFEKRSTVDRGFWRQMAEQGWLALRLPEAQGGSGLALAHAAVITEALGRHAVPEPFIACAMMPAALMAALPPSPAWAPLHRGLIDGRHVSTVAWQAHPQAMDADEPGIVAEPAPGGVRLTGRAFGVVGAPMADSVLVSALHEGRPSLWRMPRGTEGAVWQDVLACDGGTVSVLDVDMLLPADTLLAQGPRVAAALQQALDEATLLAACQLVGTGSAALALTLDYLRTRQQFGRTIGSFQSLQHLAADVRIQLALAQAACMAALQRQPGPAREGDARADAQARAAIAAAKARACDAALQAGRFGIQAHGAIGFAAEGDAGLFLKSAMRLSAWLGSAPQQRRRHGVLTGLHED</sequence>
<dbReference type="Pfam" id="PF00441">
    <property type="entry name" value="Acyl-CoA_dh_1"/>
    <property type="match status" value="1"/>
</dbReference>
<evidence type="ECO:0000259" key="7">
    <source>
        <dbReference type="Pfam" id="PF02771"/>
    </source>
</evidence>
<dbReference type="SUPFAM" id="SSF47203">
    <property type="entry name" value="Acyl-CoA dehydrogenase C-terminal domain-like"/>
    <property type="match status" value="1"/>
</dbReference>
<dbReference type="InterPro" id="IPR037069">
    <property type="entry name" value="AcylCoA_DH/ox_N_sf"/>
</dbReference>
<dbReference type="Gene3D" id="1.20.140.10">
    <property type="entry name" value="Butyryl-CoA Dehydrogenase, subunit A, domain 3"/>
    <property type="match status" value="1"/>
</dbReference>
<evidence type="ECO:0000256" key="2">
    <source>
        <dbReference type="ARBA" id="ARBA00009347"/>
    </source>
</evidence>
<gene>
    <name evidence="8" type="ORF">V4F39_26140</name>
</gene>
<evidence type="ECO:0000256" key="1">
    <source>
        <dbReference type="ARBA" id="ARBA00001974"/>
    </source>
</evidence>
<dbReference type="InterPro" id="IPR009100">
    <property type="entry name" value="AcylCoA_DH/oxidase_NM_dom_sf"/>
</dbReference>
<evidence type="ECO:0000313" key="9">
    <source>
        <dbReference type="Proteomes" id="UP001336250"/>
    </source>
</evidence>
<feature type="domain" description="Acyl-CoA dehydrogenase/oxidase C-terminal" evidence="6">
    <location>
        <begin position="226"/>
        <end position="370"/>
    </location>
</feature>
<organism evidence="8 9">
    <name type="scientific">Aquincola agrisoli</name>
    <dbReference type="NCBI Taxonomy" id="3119538"/>
    <lineage>
        <taxon>Bacteria</taxon>
        <taxon>Pseudomonadati</taxon>
        <taxon>Pseudomonadota</taxon>
        <taxon>Betaproteobacteria</taxon>
        <taxon>Burkholderiales</taxon>
        <taxon>Sphaerotilaceae</taxon>
        <taxon>Aquincola</taxon>
    </lineage>
</organism>
<accession>A0AAW9QR64</accession>
<dbReference type="AlphaFoldDB" id="A0AAW9QR64"/>
<evidence type="ECO:0000313" key="8">
    <source>
        <dbReference type="EMBL" id="MEF7617420.1"/>
    </source>
</evidence>
<keyword evidence="5 8" id="KW-0560">Oxidoreductase</keyword>
<protein>
    <submittedName>
        <fullName evidence="8">Acyl-CoA dehydrogenase family protein</fullName>
        <ecNumber evidence="8">1.-.-.-</ecNumber>
    </submittedName>
</protein>
<feature type="domain" description="Acyl-CoA dehydrogenase/oxidase N-terminal" evidence="7">
    <location>
        <begin position="7"/>
        <end position="84"/>
    </location>
</feature>
<keyword evidence="3" id="KW-0285">Flavoprotein</keyword>
<keyword evidence="9" id="KW-1185">Reference proteome</keyword>
<dbReference type="SUPFAM" id="SSF56645">
    <property type="entry name" value="Acyl-CoA dehydrogenase NM domain-like"/>
    <property type="match status" value="1"/>
</dbReference>
<evidence type="ECO:0000256" key="5">
    <source>
        <dbReference type="ARBA" id="ARBA00023002"/>
    </source>
</evidence>
<reference evidence="8 9" key="1">
    <citation type="submission" date="2024-02" db="EMBL/GenBank/DDBJ databases">
        <title>Genome sequence of Aquincola sp. MAHUQ-54.</title>
        <authorList>
            <person name="Huq M.A."/>
        </authorList>
    </citation>
    <scope>NUCLEOTIDE SEQUENCE [LARGE SCALE GENOMIC DNA]</scope>
    <source>
        <strain evidence="8 9">MAHUQ-54</strain>
    </source>
</reference>
<comment type="caution">
    <text evidence="8">The sequence shown here is derived from an EMBL/GenBank/DDBJ whole genome shotgun (WGS) entry which is preliminary data.</text>
</comment>
<dbReference type="Pfam" id="PF02771">
    <property type="entry name" value="Acyl-CoA_dh_N"/>
    <property type="match status" value="1"/>
</dbReference>
<proteinExistence type="inferred from homology"/>
<dbReference type="InterPro" id="IPR013786">
    <property type="entry name" value="AcylCoA_DH/ox_N"/>
</dbReference>
<dbReference type="EC" id="1.-.-.-" evidence="8"/>
<dbReference type="GO" id="GO:0003995">
    <property type="term" value="F:acyl-CoA dehydrogenase activity"/>
    <property type="evidence" value="ECO:0007669"/>
    <property type="project" value="TreeGrafter"/>
</dbReference>
<dbReference type="InterPro" id="IPR036250">
    <property type="entry name" value="AcylCo_DH-like_C"/>
</dbReference>
<evidence type="ECO:0000256" key="3">
    <source>
        <dbReference type="ARBA" id="ARBA00022630"/>
    </source>
</evidence>
<comment type="similarity">
    <text evidence="2">Belongs to the acyl-CoA dehydrogenase family.</text>
</comment>
<evidence type="ECO:0000259" key="6">
    <source>
        <dbReference type="Pfam" id="PF00441"/>
    </source>
</evidence>
<dbReference type="EMBL" id="JAZIBG010000056">
    <property type="protein sequence ID" value="MEF7617420.1"/>
    <property type="molecule type" value="Genomic_DNA"/>
</dbReference>
<dbReference type="PANTHER" id="PTHR43884:SF20">
    <property type="entry name" value="ACYL-COA DEHYDROGENASE FADE28"/>
    <property type="match status" value="1"/>
</dbReference>
<dbReference type="RefSeq" id="WP_332293182.1">
    <property type="nucleotide sequence ID" value="NZ_JAZIBG010000056.1"/>
</dbReference>
<dbReference type="InterPro" id="IPR009075">
    <property type="entry name" value="AcylCo_DH/oxidase_C"/>
</dbReference>